<organism evidence="1 2">
    <name type="scientific">Panagrolaimus sp. JU765</name>
    <dbReference type="NCBI Taxonomy" id="591449"/>
    <lineage>
        <taxon>Eukaryota</taxon>
        <taxon>Metazoa</taxon>
        <taxon>Ecdysozoa</taxon>
        <taxon>Nematoda</taxon>
        <taxon>Chromadorea</taxon>
        <taxon>Rhabditida</taxon>
        <taxon>Tylenchina</taxon>
        <taxon>Panagrolaimomorpha</taxon>
        <taxon>Panagrolaimoidea</taxon>
        <taxon>Panagrolaimidae</taxon>
        <taxon>Panagrolaimus</taxon>
    </lineage>
</organism>
<sequence>MMLDTIKQQLEKIAKKNEMSADDELVKIIQCIGNYDTSIVDGLKSIETEQLDGDTTVLIENFLNSLI</sequence>
<name>A0AC34RA36_9BILA</name>
<reference evidence="2" key="1">
    <citation type="submission" date="2022-11" db="UniProtKB">
        <authorList>
            <consortium name="WormBaseParasite"/>
        </authorList>
    </citation>
    <scope>IDENTIFICATION</scope>
</reference>
<evidence type="ECO:0000313" key="2">
    <source>
        <dbReference type="WBParaSite" id="JU765_v2.g4846.t1"/>
    </source>
</evidence>
<proteinExistence type="predicted"/>
<dbReference type="Proteomes" id="UP000887576">
    <property type="component" value="Unplaced"/>
</dbReference>
<protein>
    <submittedName>
        <fullName evidence="2">Uncharacterized protein</fullName>
    </submittedName>
</protein>
<evidence type="ECO:0000313" key="1">
    <source>
        <dbReference type="Proteomes" id="UP000887576"/>
    </source>
</evidence>
<accession>A0AC34RA36</accession>
<dbReference type="WBParaSite" id="JU765_v2.g4846.t1">
    <property type="protein sequence ID" value="JU765_v2.g4846.t1"/>
    <property type="gene ID" value="JU765_v2.g4846"/>
</dbReference>